<dbReference type="HAMAP" id="MF_00440">
    <property type="entry name" value="NrdR"/>
    <property type="match status" value="1"/>
</dbReference>
<keyword evidence="4 8" id="KW-0067">ATP-binding</keyword>
<gene>
    <name evidence="8" type="primary">nrdR</name>
    <name evidence="10" type="ORF">SAMN05421753_10234</name>
</gene>
<dbReference type="Pfam" id="PF22811">
    <property type="entry name" value="Zn_ribbon_NrdR"/>
    <property type="match status" value="1"/>
</dbReference>
<evidence type="ECO:0000256" key="1">
    <source>
        <dbReference type="ARBA" id="ARBA00022491"/>
    </source>
</evidence>
<dbReference type="NCBIfam" id="TIGR00244">
    <property type="entry name" value="transcriptional regulator NrdR"/>
    <property type="match status" value="1"/>
</dbReference>
<dbReference type="Proteomes" id="UP000199518">
    <property type="component" value="Unassembled WGS sequence"/>
</dbReference>
<dbReference type="PANTHER" id="PTHR30455">
    <property type="entry name" value="TRANSCRIPTIONAL REPRESSOR NRDR"/>
    <property type="match status" value="1"/>
</dbReference>
<sequence length="155" mass="18506">MMCPFCRQGESKVVDSRGSQEFVIRRRRECLHCGRRFTTYEKMEESPLKVIKKDGSRVPFDRERIRLGIEKACYKRPISPDQVEQIINNVEHCVYETFEREVPSRFVGEKVCEQLRLVDQVAFVRFASVYRSFQDVNDFVEELQTLRQRSQQHHD</sequence>
<dbReference type="RefSeq" id="WP_092047741.1">
    <property type="nucleotide sequence ID" value="NZ_FOQD01000002.1"/>
</dbReference>
<evidence type="ECO:0000256" key="4">
    <source>
        <dbReference type="ARBA" id="ARBA00022840"/>
    </source>
</evidence>
<organism evidence="10 11">
    <name type="scientific">Planctomicrobium piriforme</name>
    <dbReference type="NCBI Taxonomy" id="1576369"/>
    <lineage>
        <taxon>Bacteria</taxon>
        <taxon>Pseudomonadati</taxon>
        <taxon>Planctomycetota</taxon>
        <taxon>Planctomycetia</taxon>
        <taxon>Planctomycetales</taxon>
        <taxon>Planctomycetaceae</taxon>
        <taxon>Planctomicrobium</taxon>
    </lineage>
</organism>
<protein>
    <recommendedName>
        <fullName evidence="8">Transcriptional repressor NrdR</fullName>
    </recommendedName>
</protein>
<evidence type="ECO:0000256" key="3">
    <source>
        <dbReference type="ARBA" id="ARBA00022771"/>
    </source>
</evidence>
<dbReference type="AlphaFoldDB" id="A0A1I3C0X1"/>
<dbReference type="GO" id="GO:0008270">
    <property type="term" value="F:zinc ion binding"/>
    <property type="evidence" value="ECO:0007669"/>
    <property type="project" value="UniProtKB-KW"/>
</dbReference>
<evidence type="ECO:0000256" key="7">
    <source>
        <dbReference type="ARBA" id="ARBA00023163"/>
    </source>
</evidence>
<evidence type="ECO:0000256" key="5">
    <source>
        <dbReference type="ARBA" id="ARBA00023015"/>
    </source>
</evidence>
<evidence type="ECO:0000259" key="9">
    <source>
        <dbReference type="PROSITE" id="PS51161"/>
    </source>
</evidence>
<dbReference type="Pfam" id="PF03477">
    <property type="entry name" value="ATP-cone"/>
    <property type="match status" value="1"/>
</dbReference>
<dbReference type="InterPro" id="IPR003796">
    <property type="entry name" value="RNR_NrdR-like"/>
</dbReference>
<comment type="function">
    <text evidence="8">Negatively regulates transcription of bacterial ribonucleotide reductase nrd genes and operons by binding to NrdR-boxes.</text>
</comment>
<keyword evidence="2 8" id="KW-0547">Nucleotide-binding</keyword>
<evidence type="ECO:0000256" key="2">
    <source>
        <dbReference type="ARBA" id="ARBA00022741"/>
    </source>
</evidence>
<keyword evidence="3" id="KW-0479">Metal-binding</keyword>
<dbReference type="STRING" id="1576369.SAMN05421753_10234"/>
<keyword evidence="5 8" id="KW-0805">Transcription regulation</keyword>
<dbReference type="PROSITE" id="PS51161">
    <property type="entry name" value="ATP_CONE"/>
    <property type="match status" value="1"/>
</dbReference>
<keyword evidence="6 8" id="KW-0238">DNA-binding</keyword>
<dbReference type="GO" id="GO:0045892">
    <property type="term" value="P:negative regulation of DNA-templated transcription"/>
    <property type="evidence" value="ECO:0007669"/>
    <property type="project" value="UniProtKB-UniRule"/>
</dbReference>
<dbReference type="EMBL" id="FOQD01000002">
    <property type="protein sequence ID" value="SFH68132.1"/>
    <property type="molecule type" value="Genomic_DNA"/>
</dbReference>
<keyword evidence="3" id="KW-0863">Zinc-finger</keyword>
<keyword evidence="7 8" id="KW-0804">Transcription</keyword>
<dbReference type="InterPro" id="IPR055173">
    <property type="entry name" value="NrdR-like_N"/>
</dbReference>
<dbReference type="PANTHER" id="PTHR30455:SF2">
    <property type="entry name" value="TRANSCRIPTIONAL REPRESSOR NRDR"/>
    <property type="match status" value="1"/>
</dbReference>
<dbReference type="GO" id="GO:0005524">
    <property type="term" value="F:ATP binding"/>
    <property type="evidence" value="ECO:0007669"/>
    <property type="project" value="UniProtKB-UniRule"/>
</dbReference>
<keyword evidence="11" id="KW-1185">Reference proteome</keyword>
<dbReference type="OrthoDB" id="9807461at2"/>
<dbReference type="GO" id="GO:0003677">
    <property type="term" value="F:DNA binding"/>
    <property type="evidence" value="ECO:0007669"/>
    <property type="project" value="UniProtKB-KW"/>
</dbReference>
<comment type="caution">
    <text evidence="8">Lacks conserved residue(s) required for the propagation of feature annotation.</text>
</comment>
<name>A0A1I3C0X1_9PLAN</name>
<evidence type="ECO:0000256" key="6">
    <source>
        <dbReference type="ARBA" id="ARBA00023125"/>
    </source>
</evidence>
<evidence type="ECO:0000313" key="11">
    <source>
        <dbReference type="Proteomes" id="UP000199518"/>
    </source>
</evidence>
<proteinExistence type="inferred from homology"/>
<keyword evidence="3" id="KW-0862">Zinc</keyword>
<accession>A0A1I3C0X1</accession>
<evidence type="ECO:0000313" key="10">
    <source>
        <dbReference type="EMBL" id="SFH68132.1"/>
    </source>
</evidence>
<reference evidence="11" key="1">
    <citation type="submission" date="2016-10" db="EMBL/GenBank/DDBJ databases">
        <authorList>
            <person name="Varghese N."/>
            <person name="Submissions S."/>
        </authorList>
    </citation>
    <scope>NUCLEOTIDE SEQUENCE [LARGE SCALE GENOMIC DNA]</scope>
    <source>
        <strain evidence="11">DSM 26348</strain>
    </source>
</reference>
<feature type="domain" description="ATP-cone" evidence="9">
    <location>
        <begin position="48"/>
        <end position="138"/>
    </location>
</feature>
<evidence type="ECO:0000256" key="8">
    <source>
        <dbReference type="HAMAP-Rule" id="MF_00440"/>
    </source>
</evidence>
<dbReference type="InterPro" id="IPR005144">
    <property type="entry name" value="ATP-cone_dom"/>
</dbReference>
<comment type="similarity">
    <text evidence="8">Belongs to the NrdR family.</text>
</comment>
<keyword evidence="1 8" id="KW-0678">Repressor</keyword>